<dbReference type="PRINTS" id="PR00081">
    <property type="entry name" value="GDHRDH"/>
</dbReference>
<keyword evidence="2" id="KW-0560">Oxidoreductase</keyword>
<dbReference type="GO" id="GO:0016491">
    <property type="term" value="F:oxidoreductase activity"/>
    <property type="evidence" value="ECO:0007669"/>
    <property type="project" value="UniProtKB-KW"/>
</dbReference>
<dbReference type="PANTHER" id="PTHR43391:SF26">
    <property type="entry name" value="BLL7251 PROTEIN"/>
    <property type="match status" value="1"/>
</dbReference>
<dbReference type="RefSeq" id="WP_043948222.1">
    <property type="nucleotide sequence ID" value="NZ_HG966617.1"/>
</dbReference>
<dbReference type="PROSITE" id="PS00061">
    <property type="entry name" value="ADH_SHORT"/>
    <property type="match status" value="1"/>
</dbReference>
<evidence type="ECO:0000256" key="1">
    <source>
        <dbReference type="ARBA" id="ARBA00006484"/>
    </source>
</evidence>
<gene>
    <name evidence="5" type="ORF">BN1012_Phect1881</name>
</gene>
<dbReference type="KEGG" id="pect:BN1012_Phect1881"/>
<dbReference type="AlphaFoldDB" id="X5MFR6"/>
<dbReference type="SMART" id="SM00822">
    <property type="entry name" value="PKS_KR"/>
    <property type="match status" value="1"/>
</dbReference>
<proteinExistence type="inferred from homology"/>
<dbReference type="OrthoDB" id="4690547at2"/>
<evidence type="ECO:0000313" key="5">
    <source>
        <dbReference type="EMBL" id="CDO60094.1"/>
    </source>
</evidence>
<dbReference type="SUPFAM" id="SSF51735">
    <property type="entry name" value="NAD(P)-binding Rossmann-fold domains"/>
    <property type="match status" value="1"/>
</dbReference>
<dbReference type="EMBL" id="HG966617">
    <property type="protein sequence ID" value="CDO60094.1"/>
    <property type="molecule type" value="Genomic_DNA"/>
</dbReference>
<dbReference type="PRINTS" id="PR00080">
    <property type="entry name" value="SDRFAMILY"/>
</dbReference>
<dbReference type="Proteomes" id="UP000032160">
    <property type="component" value="Chromosome I"/>
</dbReference>
<comment type="similarity">
    <text evidence="1 3">Belongs to the short-chain dehydrogenases/reductases (SDR) family.</text>
</comment>
<dbReference type="CDD" id="cd05233">
    <property type="entry name" value="SDR_c"/>
    <property type="match status" value="1"/>
</dbReference>
<feature type="domain" description="Ketoreductase" evidence="4">
    <location>
        <begin position="6"/>
        <end position="190"/>
    </location>
</feature>
<organism evidence="5 6">
    <name type="scientific">Candidatus Phaeomarinibacter ectocarpi</name>
    <dbReference type="NCBI Taxonomy" id="1458461"/>
    <lineage>
        <taxon>Bacteria</taxon>
        <taxon>Pseudomonadati</taxon>
        <taxon>Pseudomonadota</taxon>
        <taxon>Alphaproteobacteria</taxon>
        <taxon>Hyphomicrobiales</taxon>
        <taxon>Parvibaculaceae</taxon>
        <taxon>Candidatus Phaeomarinibacter</taxon>
    </lineage>
</organism>
<dbReference type="InterPro" id="IPR036291">
    <property type="entry name" value="NAD(P)-bd_dom_sf"/>
</dbReference>
<evidence type="ECO:0000256" key="2">
    <source>
        <dbReference type="ARBA" id="ARBA00023002"/>
    </source>
</evidence>
<keyword evidence="6" id="KW-1185">Reference proteome</keyword>
<accession>X5MFR6</accession>
<sequence length="278" mass="29050">MQIDGKTAFITGGASGIGFEIAKSLGQEGAQVMIADLDQAKVDEAVEALIALGVTAWGTTCDVADEAAMRAAADKAVAELGGVDILVNNAGVSLGGDTGTIPLKDWRWIIDVNVMGVVHGTEIFTPLLKARGGGHIVNVASMAGHWASPGLSPYCATKFAVVGLSESQRLELEAHKIGVSVLCPGFVRTNIHNAHLGRPSGQTYDDAAGLEAMTAFVEGGMPPEVVGGLTLDAIRDNRLYIFSDPDMSAAIDARRDMIQADYAACAANPRVKAFRESR</sequence>
<dbReference type="Gene3D" id="3.40.50.720">
    <property type="entry name" value="NAD(P)-binding Rossmann-like Domain"/>
    <property type="match status" value="1"/>
</dbReference>
<dbReference type="STRING" id="1458461.BN1012_Phect1881"/>
<evidence type="ECO:0000256" key="3">
    <source>
        <dbReference type="RuleBase" id="RU000363"/>
    </source>
</evidence>
<dbReference type="HOGENOM" id="CLU_010194_2_1_5"/>
<dbReference type="Pfam" id="PF00106">
    <property type="entry name" value="adh_short"/>
    <property type="match status" value="1"/>
</dbReference>
<evidence type="ECO:0000259" key="4">
    <source>
        <dbReference type="SMART" id="SM00822"/>
    </source>
</evidence>
<dbReference type="InterPro" id="IPR002347">
    <property type="entry name" value="SDR_fam"/>
</dbReference>
<evidence type="ECO:0000313" key="6">
    <source>
        <dbReference type="Proteomes" id="UP000032160"/>
    </source>
</evidence>
<protein>
    <submittedName>
        <fullName evidence="5">Short-chain dehydrogenase/reductase SDR</fullName>
    </submittedName>
</protein>
<name>X5MFR6_9HYPH</name>
<dbReference type="InterPro" id="IPR020904">
    <property type="entry name" value="Sc_DH/Rdtase_CS"/>
</dbReference>
<dbReference type="FunFam" id="3.40.50.720:FF:000084">
    <property type="entry name" value="Short-chain dehydrogenase reductase"/>
    <property type="match status" value="1"/>
</dbReference>
<dbReference type="InterPro" id="IPR057326">
    <property type="entry name" value="KR_dom"/>
</dbReference>
<dbReference type="PANTHER" id="PTHR43391">
    <property type="entry name" value="RETINOL DEHYDROGENASE-RELATED"/>
    <property type="match status" value="1"/>
</dbReference>
<reference evidence="5 6" key="1">
    <citation type="journal article" date="2014" name="Front. Genet.">
        <title>Genome and metabolic network of "Candidatus Phaeomarinobacter ectocarpi" Ec32, a new candidate genus of Alphaproteobacteria frequently associated with brown algae.</title>
        <authorList>
            <person name="Dittami S.M."/>
            <person name="Barbeyron T."/>
            <person name="Boyen C."/>
            <person name="Cambefort J."/>
            <person name="Collet G."/>
            <person name="Delage L."/>
            <person name="Gobet A."/>
            <person name="Groisillier A."/>
            <person name="Leblanc C."/>
            <person name="Michel G."/>
            <person name="Scornet D."/>
            <person name="Siegel A."/>
            <person name="Tapia J.E."/>
            <person name="Tonon T."/>
        </authorList>
    </citation>
    <scope>NUCLEOTIDE SEQUENCE [LARGE SCALE GENOMIC DNA]</scope>
    <source>
        <strain evidence="5 6">Ec32</strain>
    </source>
</reference>